<dbReference type="AlphaFoldDB" id="A0A8W8L1I9"/>
<evidence type="ECO:0000313" key="3">
    <source>
        <dbReference type="Proteomes" id="UP000005408"/>
    </source>
</evidence>
<organism evidence="2 3">
    <name type="scientific">Magallana gigas</name>
    <name type="common">Pacific oyster</name>
    <name type="synonym">Crassostrea gigas</name>
    <dbReference type="NCBI Taxonomy" id="29159"/>
    <lineage>
        <taxon>Eukaryota</taxon>
        <taxon>Metazoa</taxon>
        <taxon>Spiralia</taxon>
        <taxon>Lophotrochozoa</taxon>
        <taxon>Mollusca</taxon>
        <taxon>Bivalvia</taxon>
        <taxon>Autobranchia</taxon>
        <taxon>Pteriomorphia</taxon>
        <taxon>Ostreida</taxon>
        <taxon>Ostreoidea</taxon>
        <taxon>Ostreidae</taxon>
        <taxon>Magallana</taxon>
    </lineage>
</organism>
<protein>
    <submittedName>
        <fullName evidence="2">Uncharacterized protein</fullName>
    </submittedName>
</protein>
<feature type="transmembrane region" description="Helical" evidence="1">
    <location>
        <begin position="190"/>
        <end position="209"/>
    </location>
</feature>
<dbReference type="Proteomes" id="UP000005408">
    <property type="component" value="Unassembled WGS sequence"/>
</dbReference>
<evidence type="ECO:0000313" key="2">
    <source>
        <dbReference type="EnsemblMetazoa" id="G26252.1:cds"/>
    </source>
</evidence>
<evidence type="ECO:0000256" key="1">
    <source>
        <dbReference type="SAM" id="Phobius"/>
    </source>
</evidence>
<keyword evidence="3" id="KW-1185">Reference proteome</keyword>
<accession>A0A8W8L1I9</accession>
<keyword evidence="1" id="KW-0812">Transmembrane</keyword>
<keyword evidence="1" id="KW-1133">Transmembrane helix</keyword>
<dbReference type="InterPro" id="IPR027897">
    <property type="entry name" value="DUF4559"/>
</dbReference>
<proteinExistence type="predicted"/>
<reference evidence="2" key="1">
    <citation type="submission" date="2022-08" db="UniProtKB">
        <authorList>
            <consortium name="EnsemblMetazoa"/>
        </authorList>
    </citation>
    <scope>IDENTIFICATION</scope>
    <source>
        <strain evidence="2">05x7-T-G4-1.051#20</strain>
    </source>
</reference>
<sequence>MENYTQKERDFLILIQALRYSTVGLRTYTDQCLEDLYDRLKRNVGTIGACTQSCSMKTTPCCNTCKAWKRETEKYMRYNSHKKLVRLRDIKLSKLSQTDREEAIVELCRLFIRDARIAAFDIVAMLSLLQNCTYFVIGDKKSLPTENKNSLAKIDVYSAFPNIRQMKEADINTFLSNNEDKNRQERQHKFVPILALFVAILAVIITLGLSEILGNGITSEDSELVCKDATYEHPFTMDIDLDFYRSQHDELAGREWLLNELDKEMNFSKRGVLLMAEMGWEQCSQIKTIYTS</sequence>
<dbReference type="EnsemblMetazoa" id="G26252.1">
    <property type="protein sequence ID" value="G26252.1:cds"/>
    <property type="gene ID" value="G26252"/>
</dbReference>
<name>A0A8W8L1I9_MAGGI</name>
<keyword evidence="1" id="KW-0472">Membrane</keyword>
<dbReference type="Pfam" id="PF15112">
    <property type="entry name" value="DUF4559"/>
    <property type="match status" value="1"/>
</dbReference>